<keyword evidence="1" id="KW-0378">Hydrolase</keyword>
<dbReference type="PANTHER" id="PTHR43176:SF6">
    <property type="entry name" value="3-HYDROXYISOBUTYRYL-COA HYDROLASE"/>
    <property type="match status" value="1"/>
</dbReference>
<dbReference type="Gene3D" id="3.90.226.10">
    <property type="entry name" value="2-enoyl-CoA Hydratase, Chain A, domain 1"/>
    <property type="match status" value="1"/>
</dbReference>
<organism evidence="3 4">
    <name type="scientific">Halopseudomonas yangmingensis</name>
    <dbReference type="NCBI Taxonomy" id="1720063"/>
    <lineage>
        <taxon>Bacteria</taxon>
        <taxon>Pseudomonadati</taxon>
        <taxon>Pseudomonadota</taxon>
        <taxon>Gammaproteobacteria</taxon>
        <taxon>Pseudomonadales</taxon>
        <taxon>Pseudomonadaceae</taxon>
        <taxon>Halopseudomonas</taxon>
    </lineage>
</organism>
<evidence type="ECO:0000313" key="3">
    <source>
        <dbReference type="EMBL" id="SFM67015.1"/>
    </source>
</evidence>
<dbReference type="InterPro" id="IPR032259">
    <property type="entry name" value="HIBYL-CoA-H"/>
</dbReference>
<gene>
    <name evidence="3" type="ORF">SAMN05216217_11132</name>
</gene>
<dbReference type="Pfam" id="PF16113">
    <property type="entry name" value="ECH_2"/>
    <property type="match status" value="1"/>
</dbReference>
<evidence type="ECO:0000313" key="4">
    <source>
        <dbReference type="Proteomes" id="UP000243629"/>
    </source>
</evidence>
<dbReference type="GO" id="GO:0003860">
    <property type="term" value="F:3-hydroxyisobutyryl-CoA hydrolase activity"/>
    <property type="evidence" value="ECO:0007669"/>
    <property type="project" value="InterPro"/>
</dbReference>
<protein>
    <submittedName>
        <fullName evidence="3">Enoyl-CoA hydratase/carnithine racemase</fullName>
    </submittedName>
</protein>
<dbReference type="AlphaFoldDB" id="A0A1I4SRI5"/>
<dbReference type="InterPro" id="IPR029045">
    <property type="entry name" value="ClpP/crotonase-like_dom_sf"/>
</dbReference>
<dbReference type="STRING" id="1720063.SAMN05216217_11132"/>
<evidence type="ECO:0000256" key="1">
    <source>
        <dbReference type="ARBA" id="ARBA00022801"/>
    </source>
</evidence>
<dbReference type="GO" id="GO:0006574">
    <property type="term" value="P:L-valine catabolic process"/>
    <property type="evidence" value="ECO:0007669"/>
    <property type="project" value="TreeGrafter"/>
</dbReference>
<dbReference type="Proteomes" id="UP000243629">
    <property type="component" value="Unassembled WGS sequence"/>
</dbReference>
<dbReference type="RefSeq" id="WP_093476638.1">
    <property type="nucleotide sequence ID" value="NZ_FOUI01000011.1"/>
</dbReference>
<dbReference type="InterPro" id="IPR045004">
    <property type="entry name" value="ECH_dom"/>
</dbReference>
<dbReference type="SUPFAM" id="SSF52096">
    <property type="entry name" value="ClpP/crotonase"/>
    <property type="match status" value="1"/>
</dbReference>
<sequence>MTAQMLVERQPPLGRLIFNRPAQLNSLTLDMGRIMHRHLEQWLNDPQMHAVLISANGERAFCAGGDLRALYDSYHNGERLHFDFLEEEYALDLLLHRYPKPTISLMDGLTLGGGMGVAQACRWRIVTERARLGMPEVGIGYFPDVLGSYFLTRLPGRLAEYLAVTGVQLDATDALACGLATHAITSKAQMQLIEALQQNDWQPDEQPQQIEQLLAELPPVALHPARLPARMEAIDRHFSANSVPAIRESLLGENNPALRDWAQECASLMLQRSPLAMAVSLELMHRGRQLDLQGCAKLELHLIYQWFERGDFIEGVRALIIDKDKQPQWNPPRIELLEAAHIDSFFAGFDPQ</sequence>
<feature type="domain" description="Enoyl-CoA hydratase/isomerase" evidence="2">
    <location>
        <begin position="14"/>
        <end position="346"/>
    </location>
</feature>
<keyword evidence="4" id="KW-1185">Reference proteome</keyword>
<name>A0A1I4SRI5_9GAMM</name>
<reference evidence="4" key="1">
    <citation type="submission" date="2016-10" db="EMBL/GenBank/DDBJ databases">
        <authorList>
            <person name="Varghese N."/>
            <person name="Submissions S."/>
        </authorList>
    </citation>
    <scope>NUCLEOTIDE SEQUENCE [LARGE SCALE GENOMIC DNA]</scope>
    <source>
        <strain evidence="4">DSM 24213</strain>
    </source>
</reference>
<dbReference type="NCBIfam" id="NF004127">
    <property type="entry name" value="PRK05617.1"/>
    <property type="match status" value="1"/>
</dbReference>
<evidence type="ECO:0000259" key="2">
    <source>
        <dbReference type="Pfam" id="PF16113"/>
    </source>
</evidence>
<dbReference type="PANTHER" id="PTHR43176">
    <property type="entry name" value="3-HYDROXYISOBUTYRYL-COA HYDROLASE-RELATED"/>
    <property type="match status" value="1"/>
</dbReference>
<accession>A0A1I4SRI5</accession>
<dbReference type="CDD" id="cd06558">
    <property type="entry name" value="crotonase-like"/>
    <property type="match status" value="1"/>
</dbReference>
<dbReference type="OrthoDB" id="9790967at2"/>
<dbReference type="EMBL" id="FOUI01000011">
    <property type="protein sequence ID" value="SFM67015.1"/>
    <property type="molecule type" value="Genomic_DNA"/>
</dbReference>
<proteinExistence type="predicted"/>